<evidence type="ECO:0000256" key="4">
    <source>
        <dbReference type="ARBA" id="ARBA00017632"/>
    </source>
</evidence>
<keyword evidence="5 12" id="KW-0808">Transferase</keyword>
<dbReference type="GO" id="GO:0006183">
    <property type="term" value="P:GTP biosynthetic process"/>
    <property type="evidence" value="ECO:0007669"/>
    <property type="project" value="UniProtKB-UniRule"/>
</dbReference>
<feature type="binding site" evidence="12 13">
    <location>
        <position position="9"/>
    </location>
    <ligand>
        <name>ATP</name>
        <dbReference type="ChEBI" id="CHEBI:30616"/>
    </ligand>
</feature>
<evidence type="ECO:0000256" key="10">
    <source>
        <dbReference type="ARBA" id="ARBA00022842"/>
    </source>
</evidence>
<dbReference type="EC" id="2.7.4.6" evidence="3 12"/>
<keyword evidence="12" id="KW-0963">Cytoplasm</keyword>
<dbReference type="GO" id="GO:0005737">
    <property type="term" value="C:cytoplasm"/>
    <property type="evidence" value="ECO:0007669"/>
    <property type="project" value="UniProtKB-SubCell"/>
</dbReference>
<keyword evidence="17" id="KW-1185">Reference proteome</keyword>
<feature type="domain" description="Nucleoside diphosphate kinase-like" evidence="15">
    <location>
        <begin position="1"/>
        <end position="137"/>
    </location>
</feature>
<dbReference type="PANTHER" id="PTHR11349">
    <property type="entry name" value="NUCLEOSIDE DIPHOSPHATE KINASE"/>
    <property type="match status" value="1"/>
</dbReference>
<comment type="catalytic activity">
    <reaction evidence="12">
        <text>a ribonucleoside 5'-diphosphate + ATP = a ribonucleoside 5'-triphosphate + ADP</text>
        <dbReference type="Rhea" id="RHEA:18113"/>
        <dbReference type="ChEBI" id="CHEBI:30616"/>
        <dbReference type="ChEBI" id="CHEBI:57930"/>
        <dbReference type="ChEBI" id="CHEBI:61557"/>
        <dbReference type="ChEBI" id="CHEBI:456216"/>
        <dbReference type="EC" id="2.7.4.6"/>
    </reaction>
</comment>
<reference evidence="16 17" key="1">
    <citation type="submission" date="2017-04" db="EMBL/GenBank/DDBJ databases">
        <authorList>
            <person name="Afonso C.L."/>
            <person name="Miller P.J."/>
            <person name="Scott M.A."/>
            <person name="Spackman E."/>
            <person name="Goraichik I."/>
            <person name="Dimitrov K.M."/>
            <person name="Suarez D.L."/>
            <person name="Swayne D.E."/>
        </authorList>
    </citation>
    <scope>NUCLEOTIDE SEQUENCE [LARGE SCALE GENOMIC DNA]</scope>
    <source>
        <strain evidence="16 17">DSM 11270</strain>
    </source>
</reference>
<dbReference type="FunFam" id="3.30.70.141:FF:000003">
    <property type="entry name" value="Nucleoside diphosphate kinase"/>
    <property type="match status" value="1"/>
</dbReference>
<comment type="subcellular location">
    <subcellularLocation>
        <location evidence="12">Cytoplasm</location>
    </subcellularLocation>
</comment>
<dbReference type="InterPro" id="IPR034907">
    <property type="entry name" value="NDK-like_dom"/>
</dbReference>
<feature type="binding site" evidence="12 13">
    <location>
        <position position="112"/>
    </location>
    <ligand>
        <name>ATP</name>
        <dbReference type="ChEBI" id="CHEBI:30616"/>
    </ligand>
</feature>
<keyword evidence="10 12" id="KW-0460">Magnesium</keyword>
<dbReference type="Pfam" id="PF00334">
    <property type="entry name" value="NDK"/>
    <property type="match status" value="1"/>
</dbReference>
<comment type="subunit">
    <text evidence="12">Homotetramer.</text>
</comment>
<dbReference type="OrthoDB" id="9801161at2"/>
<dbReference type="SMART" id="SM00562">
    <property type="entry name" value="NDK"/>
    <property type="match status" value="1"/>
</dbReference>
<evidence type="ECO:0000313" key="16">
    <source>
        <dbReference type="EMBL" id="SMB86195.1"/>
    </source>
</evidence>
<dbReference type="GO" id="GO:0005524">
    <property type="term" value="F:ATP binding"/>
    <property type="evidence" value="ECO:0007669"/>
    <property type="project" value="UniProtKB-UniRule"/>
</dbReference>
<evidence type="ECO:0000256" key="6">
    <source>
        <dbReference type="ARBA" id="ARBA00022723"/>
    </source>
</evidence>
<evidence type="ECO:0000256" key="1">
    <source>
        <dbReference type="ARBA" id="ARBA00001946"/>
    </source>
</evidence>
<dbReference type="InterPro" id="IPR036850">
    <property type="entry name" value="NDK-like_dom_sf"/>
</dbReference>
<dbReference type="InterPro" id="IPR001564">
    <property type="entry name" value="Nucleoside_diP_kinase"/>
</dbReference>
<keyword evidence="12" id="KW-0597">Phosphoprotein</keyword>
<evidence type="ECO:0000256" key="8">
    <source>
        <dbReference type="ARBA" id="ARBA00022777"/>
    </source>
</evidence>
<keyword evidence="8 12" id="KW-0418">Kinase</keyword>
<evidence type="ECO:0000313" key="17">
    <source>
        <dbReference type="Proteomes" id="UP000192731"/>
    </source>
</evidence>
<keyword evidence="9 12" id="KW-0067">ATP-binding</keyword>
<feature type="binding site" evidence="12 13">
    <location>
        <position position="91"/>
    </location>
    <ligand>
        <name>ATP</name>
        <dbReference type="ChEBI" id="CHEBI:30616"/>
    </ligand>
</feature>
<feature type="binding site" evidence="12 13">
    <location>
        <position position="85"/>
    </location>
    <ligand>
        <name>ATP</name>
        <dbReference type="ChEBI" id="CHEBI:30616"/>
    </ligand>
</feature>
<evidence type="ECO:0000256" key="12">
    <source>
        <dbReference type="HAMAP-Rule" id="MF_00451"/>
    </source>
</evidence>
<dbReference type="SUPFAM" id="SSF54919">
    <property type="entry name" value="Nucleoside diphosphate kinase, NDK"/>
    <property type="match status" value="1"/>
</dbReference>
<dbReference type="Gene3D" id="3.30.70.141">
    <property type="entry name" value="Nucleoside diphosphate kinase-like domain"/>
    <property type="match status" value="1"/>
</dbReference>
<dbReference type="Proteomes" id="UP000192731">
    <property type="component" value="Unassembled WGS sequence"/>
</dbReference>
<accession>A0A1W1UYK0</accession>
<proteinExistence type="inferred from homology"/>
<gene>
    <name evidence="12" type="primary">ndk</name>
    <name evidence="16" type="ORF">SAMN00017405_1136</name>
</gene>
<comment type="cofactor">
    <cofactor evidence="1 12">
        <name>Mg(2+)</name>
        <dbReference type="ChEBI" id="CHEBI:18420"/>
    </cofactor>
</comment>
<comment type="function">
    <text evidence="12">Major role in the synthesis of nucleoside triphosphates other than ATP. The ATP gamma phosphate is transferred to the NDP beta phosphate via a ping-pong mechanism, using a phosphorylated active-site intermediate.</text>
</comment>
<feature type="active site" description="Pros-phosphohistidine intermediate" evidence="12 13">
    <location>
        <position position="115"/>
    </location>
</feature>
<name>A0A1W1UYK0_DESTI</name>
<dbReference type="AlphaFoldDB" id="A0A1W1UYK0"/>
<evidence type="ECO:0000256" key="7">
    <source>
        <dbReference type="ARBA" id="ARBA00022741"/>
    </source>
</evidence>
<feature type="binding site" evidence="12 13">
    <location>
        <position position="57"/>
    </location>
    <ligand>
        <name>ATP</name>
        <dbReference type="ChEBI" id="CHEBI:30616"/>
    </ligand>
</feature>
<dbReference type="GO" id="GO:0006228">
    <property type="term" value="P:UTP biosynthetic process"/>
    <property type="evidence" value="ECO:0007669"/>
    <property type="project" value="UniProtKB-UniRule"/>
</dbReference>
<keyword evidence="6 12" id="KW-0479">Metal-binding</keyword>
<evidence type="ECO:0000256" key="11">
    <source>
        <dbReference type="ARBA" id="ARBA00023080"/>
    </source>
</evidence>
<organism evidence="16 17">
    <name type="scientific">Desulfonispora thiosulfatigenes DSM 11270</name>
    <dbReference type="NCBI Taxonomy" id="656914"/>
    <lineage>
        <taxon>Bacteria</taxon>
        <taxon>Bacillati</taxon>
        <taxon>Bacillota</taxon>
        <taxon>Clostridia</taxon>
        <taxon>Eubacteriales</taxon>
        <taxon>Peptococcaceae</taxon>
        <taxon>Desulfonispora</taxon>
    </lineage>
</organism>
<evidence type="ECO:0000256" key="14">
    <source>
        <dbReference type="RuleBase" id="RU004011"/>
    </source>
</evidence>
<dbReference type="GO" id="GO:0004550">
    <property type="term" value="F:nucleoside diphosphate kinase activity"/>
    <property type="evidence" value="ECO:0007669"/>
    <property type="project" value="UniProtKB-UniRule"/>
</dbReference>
<dbReference type="NCBIfam" id="NF001908">
    <property type="entry name" value="PRK00668.1"/>
    <property type="match status" value="1"/>
</dbReference>
<dbReference type="PROSITE" id="PS51374">
    <property type="entry name" value="NDPK_LIKE"/>
    <property type="match status" value="1"/>
</dbReference>
<dbReference type="STRING" id="656914.SAMN00017405_1136"/>
<evidence type="ECO:0000256" key="9">
    <source>
        <dbReference type="ARBA" id="ARBA00022840"/>
    </source>
</evidence>
<dbReference type="PRINTS" id="PR01243">
    <property type="entry name" value="NUCDPKINASE"/>
</dbReference>
<evidence type="ECO:0000256" key="5">
    <source>
        <dbReference type="ARBA" id="ARBA00022679"/>
    </source>
</evidence>
<dbReference type="GO" id="GO:0046872">
    <property type="term" value="F:metal ion binding"/>
    <property type="evidence" value="ECO:0007669"/>
    <property type="project" value="UniProtKB-KW"/>
</dbReference>
<evidence type="ECO:0000256" key="3">
    <source>
        <dbReference type="ARBA" id="ARBA00012966"/>
    </source>
</evidence>
<protein>
    <recommendedName>
        <fullName evidence="4 12">Nucleoside diphosphate kinase</fullName>
        <shortName evidence="12">NDK</shortName>
        <shortName evidence="12">NDP kinase</shortName>
        <ecNumber evidence="3 12">2.7.4.6</ecNumber>
    </recommendedName>
    <alternativeName>
        <fullName evidence="12">Nucleoside-2-P kinase</fullName>
    </alternativeName>
</protein>
<sequence length="137" mass="15476">MEKTFMMIKPDGVKRGLIGEIVKRLEVKGFTFSALKLSLISKEIAQKHYEEHLGKPFYKDLIEYITSGPVLLMVIQGHNAVLEARKMIGATNPNDAMPGTIRGDYAWEMSQNVVHGADSAQSALREINLYFERHELI</sequence>
<dbReference type="CDD" id="cd04413">
    <property type="entry name" value="NDPk_I"/>
    <property type="match status" value="1"/>
</dbReference>
<keyword evidence="11 12" id="KW-0546">Nucleotide metabolism</keyword>
<evidence type="ECO:0000256" key="13">
    <source>
        <dbReference type="PROSITE-ProRule" id="PRU00706"/>
    </source>
</evidence>
<evidence type="ECO:0000256" key="2">
    <source>
        <dbReference type="ARBA" id="ARBA00008142"/>
    </source>
</evidence>
<evidence type="ECO:0000259" key="15">
    <source>
        <dbReference type="SMART" id="SM00562"/>
    </source>
</evidence>
<keyword evidence="7 12" id="KW-0547">Nucleotide-binding</keyword>
<feature type="binding site" evidence="12 13">
    <location>
        <position position="102"/>
    </location>
    <ligand>
        <name>ATP</name>
        <dbReference type="ChEBI" id="CHEBI:30616"/>
    </ligand>
</feature>
<dbReference type="RefSeq" id="WP_084052530.1">
    <property type="nucleotide sequence ID" value="NZ_FWWT01000013.1"/>
</dbReference>
<dbReference type="GO" id="GO:0006241">
    <property type="term" value="P:CTP biosynthetic process"/>
    <property type="evidence" value="ECO:0007669"/>
    <property type="project" value="UniProtKB-UniRule"/>
</dbReference>
<dbReference type="HAMAP" id="MF_00451">
    <property type="entry name" value="NDP_kinase"/>
    <property type="match status" value="1"/>
</dbReference>
<comment type="catalytic activity">
    <reaction evidence="12">
        <text>a 2'-deoxyribonucleoside 5'-diphosphate + ATP = a 2'-deoxyribonucleoside 5'-triphosphate + ADP</text>
        <dbReference type="Rhea" id="RHEA:44640"/>
        <dbReference type="ChEBI" id="CHEBI:30616"/>
        <dbReference type="ChEBI" id="CHEBI:61560"/>
        <dbReference type="ChEBI" id="CHEBI:73316"/>
        <dbReference type="ChEBI" id="CHEBI:456216"/>
        <dbReference type="EC" id="2.7.4.6"/>
    </reaction>
</comment>
<comment type="similarity">
    <text evidence="2 12 13 14">Belongs to the NDK family.</text>
</comment>
<dbReference type="EMBL" id="FWWT01000013">
    <property type="protein sequence ID" value="SMB86195.1"/>
    <property type="molecule type" value="Genomic_DNA"/>
</dbReference>